<gene>
    <name evidence="2" type="ORF">OUZ56_029982</name>
</gene>
<dbReference type="Proteomes" id="UP001234178">
    <property type="component" value="Unassembled WGS sequence"/>
</dbReference>
<protein>
    <recommendedName>
        <fullName evidence="4">Ndc10 domain-containing protein</fullName>
    </recommendedName>
</protein>
<feature type="compositionally biased region" description="Polar residues" evidence="1">
    <location>
        <begin position="85"/>
        <end position="100"/>
    </location>
</feature>
<organism evidence="2 3">
    <name type="scientific">Daphnia magna</name>
    <dbReference type="NCBI Taxonomy" id="35525"/>
    <lineage>
        <taxon>Eukaryota</taxon>
        <taxon>Metazoa</taxon>
        <taxon>Ecdysozoa</taxon>
        <taxon>Arthropoda</taxon>
        <taxon>Crustacea</taxon>
        <taxon>Branchiopoda</taxon>
        <taxon>Diplostraca</taxon>
        <taxon>Cladocera</taxon>
        <taxon>Anomopoda</taxon>
        <taxon>Daphniidae</taxon>
        <taxon>Daphnia</taxon>
    </lineage>
</organism>
<evidence type="ECO:0000313" key="3">
    <source>
        <dbReference type="Proteomes" id="UP001234178"/>
    </source>
</evidence>
<feature type="region of interest" description="Disordered" evidence="1">
    <location>
        <begin position="81"/>
        <end position="110"/>
    </location>
</feature>
<name>A0ABR0B8E1_9CRUS</name>
<evidence type="ECO:0008006" key="4">
    <source>
        <dbReference type="Google" id="ProtNLM"/>
    </source>
</evidence>
<keyword evidence="3" id="KW-1185">Reference proteome</keyword>
<feature type="compositionally biased region" description="Basic residues" evidence="1">
    <location>
        <begin position="101"/>
        <end position="110"/>
    </location>
</feature>
<reference evidence="2 3" key="1">
    <citation type="journal article" date="2023" name="Nucleic Acids Res.">
        <title>The hologenome of Daphnia magna reveals possible DNA methylation and microbiome-mediated evolution of the host genome.</title>
        <authorList>
            <person name="Chaturvedi A."/>
            <person name="Li X."/>
            <person name="Dhandapani V."/>
            <person name="Marshall H."/>
            <person name="Kissane S."/>
            <person name="Cuenca-Cambronero M."/>
            <person name="Asole G."/>
            <person name="Calvet F."/>
            <person name="Ruiz-Romero M."/>
            <person name="Marangio P."/>
            <person name="Guigo R."/>
            <person name="Rago D."/>
            <person name="Mirbahai L."/>
            <person name="Eastwood N."/>
            <person name="Colbourne J.K."/>
            <person name="Zhou J."/>
            <person name="Mallon E."/>
            <person name="Orsini L."/>
        </authorList>
    </citation>
    <scope>NUCLEOTIDE SEQUENCE [LARGE SCALE GENOMIC DNA]</scope>
    <source>
        <strain evidence="2">LRV0_1</strain>
    </source>
</reference>
<comment type="caution">
    <text evidence="2">The sequence shown here is derived from an EMBL/GenBank/DDBJ whole genome shotgun (WGS) entry which is preliminary data.</text>
</comment>
<evidence type="ECO:0000256" key="1">
    <source>
        <dbReference type="SAM" id="MobiDB-lite"/>
    </source>
</evidence>
<proteinExistence type="predicted"/>
<evidence type="ECO:0000313" key="2">
    <source>
        <dbReference type="EMBL" id="KAK4037959.1"/>
    </source>
</evidence>
<accession>A0ABR0B8E1</accession>
<sequence>MFSEHSTRGAAASKAFASGIPVERILKAGNWATESVFSKHYQRPVVEAEPDGLAIVEVEQLTWNCTIARGRVATEEQLGLRGGSFNRNYSGGSKDQSNRGNRFKTGKWNS</sequence>
<dbReference type="EMBL" id="JAOYFB010000040">
    <property type="protein sequence ID" value="KAK4037959.1"/>
    <property type="molecule type" value="Genomic_DNA"/>
</dbReference>